<protein>
    <recommendedName>
        <fullName evidence="9">Apolipoprotein N-acyltransferase</fullName>
        <shortName evidence="9">ALP N-acyltransferase</shortName>
        <ecNumber evidence="9">2.3.1.269</ecNumber>
    </recommendedName>
</protein>
<keyword evidence="7 9" id="KW-0472">Membrane</keyword>
<dbReference type="HAMAP" id="MF_01148">
    <property type="entry name" value="Lnt"/>
    <property type="match status" value="1"/>
</dbReference>
<reference evidence="11 12" key="1">
    <citation type="submission" date="2017-03" db="EMBL/GenBank/DDBJ databases">
        <title>Draft Genome sequence of Marispirochaeta sp. strain JC444.</title>
        <authorList>
            <person name="Shivani Y."/>
            <person name="Subhash Y."/>
            <person name="Sasikala C."/>
            <person name="Ramana C."/>
        </authorList>
    </citation>
    <scope>NUCLEOTIDE SEQUENCE [LARGE SCALE GENOMIC DNA]</scope>
    <source>
        <strain evidence="11 12">JC444</strain>
    </source>
</reference>
<keyword evidence="12" id="KW-1185">Reference proteome</keyword>
<dbReference type="OrthoDB" id="9811121at2"/>
<name>A0A1Y1S2R3_9SPIO</name>
<feature type="transmembrane region" description="Helical" evidence="9">
    <location>
        <begin position="67"/>
        <end position="86"/>
    </location>
</feature>
<dbReference type="Pfam" id="PF20154">
    <property type="entry name" value="LNT_N"/>
    <property type="match status" value="1"/>
</dbReference>
<dbReference type="InterPro" id="IPR036526">
    <property type="entry name" value="C-N_Hydrolase_sf"/>
</dbReference>
<evidence type="ECO:0000256" key="6">
    <source>
        <dbReference type="ARBA" id="ARBA00022989"/>
    </source>
</evidence>
<feature type="transmembrane region" description="Helical" evidence="9">
    <location>
        <begin position="92"/>
        <end position="112"/>
    </location>
</feature>
<dbReference type="Gene3D" id="3.60.110.10">
    <property type="entry name" value="Carbon-nitrogen hydrolase"/>
    <property type="match status" value="1"/>
</dbReference>
<dbReference type="InterPro" id="IPR003010">
    <property type="entry name" value="C-N_Hydrolase"/>
</dbReference>
<evidence type="ECO:0000256" key="1">
    <source>
        <dbReference type="ARBA" id="ARBA00004651"/>
    </source>
</evidence>
<dbReference type="EC" id="2.3.1.269" evidence="9"/>
<comment type="catalytic activity">
    <reaction evidence="9">
        <text>N-terminal S-1,2-diacyl-sn-glyceryl-L-cysteinyl-[lipoprotein] + a glycerophospholipid = N-acyl-S-1,2-diacyl-sn-glyceryl-L-cysteinyl-[lipoprotein] + a 2-acyl-sn-glycero-3-phospholipid + H(+)</text>
        <dbReference type="Rhea" id="RHEA:48228"/>
        <dbReference type="Rhea" id="RHEA-COMP:14681"/>
        <dbReference type="Rhea" id="RHEA-COMP:14684"/>
        <dbReference type="ChEBI" id="CHEBI:15378"/>
        <dbReference type="ChEBI" id="CHEBI:136912"/>
        <dbReference type="ChEBI" id="CHEBI:140656"/>
        <dbReference type="ChEBI" id="CHEBI:140657"/>
        <dbReference type="ChEBI" id="CHEBI:140660"/>
        <dbReference type="EC" id="2.3.1.269"/>
    </reaction>
</comment>
<keyword evidence="8 9" id="KW-0012">Acyltransferase</keyword>
<evidence type="ECO:0000256" key="8">
    <source>
        <dbReference type="ARBA" id="ARBA00023315"/>
    </source>
</evidence>
<feature type="transmembrane region" description="Helical" evidence="9">
    <location>
        <begin position="157"/>
        <end position="183"/>
    </location>
</feature>
<keyword evidence="4 9" id="KW-0808">Transferase</keyword>
<sequence length="532" mass="60460">MKTVSSPGSIAVRLRSLGIDLFLLIVSALCFSLSFPSFLSTRGWGFLAYISIVPAFIVVHRTGWISSFVLGWFYGLAAYAVFNYWLAIFHPLAIFIVPLIYSAYFFVLFPLLKAADRLFPRYGYLVQILLWMGYEFLRTKGFLGYPYGNLGYSQYLYVPLIQLSALTGMWGVSLLVIFPSAYIGNALKKSDPQYALRFFREHRIDAAVWAVVMVLVVAGGALAMGDYTDKPQWKVALIQQNEDPWKNSIDAYKSALNSLTELSDRALKEDPDIVIWSETAFVPRIEWHNRYRTSRPHYELVRDLLDYLEEQDVPFVVGNDHAENSAAPGEPLVPADYNAAILFEKGEMVEIYRKTHLVPFTEHFPYENILPGMHRMLIEADTHFWEKGTEYTVFETGGVRFSTPICFEDVFGYLSREFVRRGAQVIVNMTNDSWSGSVAAEMQHAGMAVFRAVENRRSVVRSTNGGITCVIDPDGRITSSLEPFTADYLIADVPIDDSRTTLYTRFGDWFAWLMLMSGIIVLVFGFLRPSRH</sequence>
<dbReference type="GO" id="GO:0042158">
    <property type="term" value="P:lipoprotein biosynthetic process"/>
    <property type="evidence" value="ECO:0007669"/>
    <property type="project" value="UniProtKB-UniRule"/>
</dbReference>
<comment type="function">
    <text evidence="9">Catalyzes the phospholipid dependent N-acylation of the N-terminal cysteine of apolipoprotein, the last step in lipoprotein maturation.</text>
</comment>
<dbReference type="InterPro" id="IPR004563">
    <property type="entry name" value="Apolipo_AcylTrfase"/>
</dbReference>
<dbReference type="CDD" id="cd07571">
    <property type="entry name" value="ALP_N-acyl_transferase"/>
    <property type="match status" value="1"/>
</dbReference>
<dbReference type="InterPro" id="IPR045378">
    <property type="entry name" value="LNT_N"/>
</dbReference>
<accession>A0A1Y1S2R3</accession>
<dbReference type="RefSeq" id="WP_083047232.1">
    <property type="nucleotide sequence ID" value="NZ_MWQY01000001.1"/>
</dbReference>
<dbReference type="Proteomes" id="UP000192343">
    <property type="component" value="Unassembled WGS sequence"/>
</dbReference>
<comment type="pathway">
    <text evidence="9">Protein modification; lipoprotein biosynthesis (N-acyl transfer).</text>
</comment>
<feature type="transmembrane region" description="Helical" evidence="9">
    <location>
        <begin position="44"/>
        <end position="60"/>
    </location>
</feature>
<evidence type="ECO:0000256" key="9">
    <source>
        <dbReference type="HAMAP-Rule" id="MF_01148"/>
    </source>
</evidence>
<comment type="caution">
    <text evidence="11">The sequence shown here is derived from an EMBL/GenBank/DDBJ whole genome shotgun (WGS) entry which is preliminary data.</text>
</comment>
<dbReference type="GO" id="GO:0005886">
    <property type="term" value="C:plasma membrane"/>
    <property type="evidence" value="ECO:0007669"/>
    <property type="project" value="UniProtKB-SubCell"/>
</dbReference>
<dbReference type="PANTHER" id="PTHR38686:SF1">
    <property type="entry name" value="APOLIPOPROTEIN N-ACYLTRANSFERASE"/>
    <property type="match status" value="1"/>
</dbReference>
<keyword evidence="6 9" id="KW-1133">Transmembrane helix</keyword>
<feature type="transmembrane region" description="Helical" evidence="9">
    <location>
        <begin position="21"/>
        <end position="38"/>
    </location>
</feature>
<dbReference type="EMBL" id="MWQY01000001">
    <property type="protein sequence ID" value="ORC38268.1"/>
    <property type="molecule type" value="Genomic_DNA"/>
</dbReference>
<organism evidence="11 12">
    <name type="scientific">Marispirochaeta aestuarii</name>
    <dbReference type="NCBI Taxonomy" id="1963862"/>
    <lineage>
        <taxon>Bacteria</taxon>
        <taxon>Pseudomonadati</taxon>
        <taxon>Spirochaetota</taxon>
        <taxon>Spirochaetia</taxon>
        <taxon>Spirochaetales</taxon>
        <taxon>Spirochaetaceae</taxon>
        <taxon>Marispirochaeta</taxon>
    </lineage>
</organism>
<feature type="domain" description="CN hydrolase" evidence="10">
    <location>
        <begin position="233"/>
        <end position="495"/>
    </location>
</feature>
<keyword evidence="11" id="KW-0449">Lipoprotein</keyword>
<comment type="similarity">
    <text evidence="2 9">Belongs to the CN hydrolase family. Apolipoprotein N-acyltransferase subfamily.</text>
</comment>
<dbReference type="Pfam" id="PF00795">
    <property type="entry name" value="CN_hydrolase"/>
    <property type="match status" value="1"/>
</dbReference>
<dbReference type="SUPFAM" id="SSF56317">
    <property type="entry name" value="Carbon-nitrogen hydrolase"/>
    <property type="match status" value="1"/>
</dbReference>
<feature type="transmembrane region" description="Helical" evidence="9">
    <location>
        <begin position="509"/>
        <end position="527"/>
    </location>
</feature>
<dbReference type="AlphaFoldDB" id="A0A1Y1S2R3"/>
<evidence type="ECO:0000256" key="2">
    <source>
        <dbReference type="ARBA" id="ARBA00010065"/>
    </source>
</evidence>
<evidence type="ECO:0000313" key="11">
    <source>
        <dbReference type="EMBL" id="ORC38268.1"/>
    </source>
</evidence>
<dbReference type="STRING" id="1963862.B4O97_00490"/>
<evidence type="ECO:0000256" key="4">
    <source>
        <dbReference type="ARBA" id="ARBA00022679"/>
    </source>
</evidence>
<dbReference type="NCBIfam" id="TIGR00546">
    <property type="entry name" value="lnt"/>
    <property type="match status" value="1"/>
</dbReference>
<dbReference type="GO" id="GO:0016410">
    <property type="term" value="F:N-acyltransferase activity"/>
    <property type="evidence" value="ECO:0007669"/>
    <property type="project" value="UniProtKB-UniRule"/>
</dbReference>
<feature type="transmembrane region" description="Helical" evidence="9">
    <location>
        <begin position="119"/>
        <end position="137"/>
    </location>
</feature>
<dbReference type="UniPathway" id="UPA00666"/>
<dbReference type="PANTHER" id="PTHR38686">
    <property type="entry name" value="APOLIPOPROTEIN N-ACYLTRANSFERASE"/>
    <property type="match status" value="1"/>
</dbReference>
<dbReference type="PROSITE" id="PS50263">
    <property type="entry name" value="CN_HYDROLASE"/>
    <property type="match status" value="1"/>
</dbReference>
<keyword evidence="3 9" id="KW-1003">Cell membrane</keyword>
<evidence type="ECO:0000256" key="3">
    <source>
        <dbReference type="ARBA" id="ARBA00022475"/>
    </source>
</evidence>
<evidence type="ECO:0000313" key="12">
    <source>
        <dbReference type="Proteomes" id="UP000192343"/>
    </source>
</evidence>
<proteinExistence type="inferred from homology"/>
<evidence type="ECO:0000256" key="7">
    <source>
        <dbReference type="ARBA" id="ARBA00023136"/>
    </source>
</evidence>
<comment type="subcellular location">
    <subcellularLocation>
        <location evidence="1 9">Cell membrane</location>
        <topology evidence="1 9">Multi-pass membrane protein</topology>
    </subcellularLocation>
</comment>
<evidence type="ECO:0000259" key="10">
    <source>
        <dbReference type="PROSITE" id="PS50263"/>
    </source>
</evidence>
<feature type="transmembrane region" description="Helical" evidence="9">
    <location>
        <begin position="204"/>
        <end position="224"/>
    </location>
</feature>
<keyword evidence="5 9" id="KW-0812">Transmembrane</keyword>
<evidence type="ECO:0000256" key="5">
    <source>
        <dbReference type="ARBA" id="ARBA00022692"/>
    </source>
</evidence>
<gene>
    <name evidence="9" type="primary">lnt</name>
    <name evidence="11" type="ORF">B4O97_00490</name>
</gene>